<dbReference type="Proteomes" id="UP001305414">
    <property type="component" value="Unassembled WGS sequence"/>
</dbReference>
<keyword evidence="3" id="KW-1185">Reference proteome</keyword>
<evidence type="ECO:0000256" key="1">
    <source>
        <dbReference type="SAM" id="Phobius"/>
    </source>
</evidence>
<keyword evidence="1" id="KW-0812">Transmembrane</keyword>
<dbReference type="EMBL" id="JAWHQM010000041">
    <property type="protein sequence ID" value="KAK5634432.1"/>
    <property type="molecule type" value="Genomic_DNA"/>
</dbReference>
<evidence type="ECO:0000313" key="2">
    <source>
        <dbReference type="EMBL" id="KAK5634432.1"/>
    </source>
</evidence>
<keyword evidence="1" id="KW-0472">Membrane</keyword>
<evidence type="ECO:0000313" key="3">
    <source>
        <dbReference type="Proteomes" id="UP001305414"/>
    </source>
</evidence>
<gene>
    <name evidence="2" type="ORF">RRF57_010145</name>
</gene>
<reference evidence="2 3" key="1">
    <citation type="submission" date="2023-10" db="EMBL/GenBank/DDBJ databases">
        <title>Draft genome sequence of Xylaria bambusicola isolate GMP-LS, the root and basal stem rot pathogen of sugarcane in Indonesia.</title>
        <authorList>
            <person name="Selvaraj P."/>
            <person name="Muralishankar V."/>
            <person name="Muruganantham S."/>
            <person name="Sp S."/>
            <person name="Haryani S."/>
            <person name="Lau K.J.X."/>
            <person name="Naqvi N.I."/>
        </authorList>
    </citation>
    <scope>NUCLEOTIDE SEQUENCE [LARGE SCALE GENOMIC DNA]</scope>
    <source>
        <strain evidence="2">GMP-LS</strain>
    </source>
</reference>
<dbReference type="AlphaFoldDB" id="A0AAN7Z9D3"/>
<sequence length="334" mass="38181">MGFFSFMRDERLIAVGFGIATVSCIAAMRAILVHSRDKVEIQPAQPKTQYITQTTEDSLKLSTLNTLLHHYNFAIRDTSLRIVAGRAVNDHSAIDDLLWGITRQDYDERMESLRALTFALEDNSYRSSLVRVLSTAKGYNAIVRSLQLSLDDVKHEVLDDPLYDEYLLRDIGEQRCLLLVSVLIHHHGVGKLVEAQFVEKWLAKQPWGDTDETRRKNFAIYIDRKKNRISDICLHLRACKAGRKALVKAKLATKSKKSERDRSSNIKVVLEISMANEEDSMVEASQIELVPRVNDQSIEEQRLRRRHREAMVLNDGTHSLGRGDIIEREHDSNS</sequence>
<proteinExistence type="predicted"/>
<protein>
    <recommendedName>
        <fullName evidence="4">Cytoskeleton-associated protein</fullName>
    </recommendedName>
</protein>
<evidence type="ECO:0008006" key="4">
    <source>
        <dbReference type="Google" id="ProtNLM"/>
    </source>
</evidence>
<accession>A0AAN7Z9D3</accession>
<feature type="transmembrane region" description="Helical" evidence="1">
    <location>
        <begin position="12"/>
        <end position="32"/>
    </location>
</feature>
<keyword evidence="1" id="KW-1133">Transmembrane helix</keyword>
<name>A0AAN7Z9D3_9PEZI</name>
<comment type="caution">
    <text evidence="2">The sequence shown here is derived from an EMBL/GenBank/DDBJ whole genome shotgun (WGS) entry which is preliminary data.</text>
</comment>
<organism evidence="2 3">
    <name type="scientific">Xylaria bambusicola</name>
    <dbReference type="NCBI Taxonomy" id="326684"/>
    <lineage>
        <taxon>Eukaryota</taxon>
        <taxon>Fungi</taxon>
        <taxon>Dikarya</taxon>
        <taxon>Ascomycota</taxon>
        <taxon>Pezizomycotina</taxon>
        <taxon>Sordariomycetes</taxon>
        <taxon>Xylariomycetidae</taxon>
        <taxon>Xylariales</taxon>
        <taxon>Xylariaceae</taxon>
        <taxon>Xylaria</taxon>
    </lineage>
</organism>